<dbReference type="InterPro" id="IPR016024">
    <property type="entry name" value="ARM-type_fold"/>
</dbReference>
<reference evidence="3" key="1">
    <citation type="journal article" date="2023" name="Proc. Natl. Acad. Sci. U.S.A.">
        <title>Genomic and structural basis for evolution of tropane alkaloid biosynthesis.</title>
        <authorList>
            <person name="Wanga Y.-J."/>
            <person name="Taina T."/>
            <person name="Yua J.-Y."/>
            <person name="Lia J."/>
            <person name="Xua B."/>
            <person name="Chenc J."/>
            <person name="D'Auriad J.C."/>
            <person name="Huanga J.-P."/>
            <person name="Huanga S.-X."/>
        </authorList>
    </citation>
    <scope>NUCLEOTIDE SEQUENCE [LARGE SCALE GENOMIC DNA]</scope>
    <source>
        <strain evidence="3">cv. KIB-2019</strain>
    </source>
</reference>
<gene>
    <name evidence="2" type="ORF">K7X08_018908</name>
</gene>
<protein>
    <recommendedName>
        <fullName evidence="1">TOG domain-containing protein</fullName>
    </recommendedName>
</protein>
<evidence type="ECO:0000313" key="3">
    <source>
        <dbReference type="Proteomes" id="UP001152561"/>
    </source>
</evidence>
<comment type="caution">
    <text evidence="2">The sequence shown here is derived from an EMBL/GenBank/DDBJ whole genome shotgun (WGS) entry which is preliminary data.</text>
</comment>
<evidence type="ECO:0000313" key="2">
    <source>
        <dbReference type="EMBL" id="KAJ8546325.1"/>
    </source>
</evidence>
<dbReference type="GO" id="GO:0005881">
    <property type="term" value="C:cytoplasmic microtubule"/>
    <property type="evidence" value="ECO:0007669"/>
    <property type="project" value="TreeGrafter"/>
</dbReference>
<dbReference type="GO" id="GO:0000226">
    <property type="term" value="P:microtubule cytoskeleton organization"/>
    <property type="evidence" value="ECO:0007669"/>
    <property type="project" value="TreeGrafter"/>
</dbReference>
<sequence>MSEEAARDLIALPEAGKNNEISSNGSVLVTRVESIDKNHEDKEREKPALLVEPVLNGDSTVNTEAKVVSEVEYIESENLNDVEDVDTSLKTLLTGLESKDWVSMCEALNDVRRLSLFHKEAMVDMLGNVISLIVKSLKNPRSAVCKTAITASADIFKAYCDSIVDSMDPLLIQLLLKSSQDKRFVCEAAEKALIAMTTWVSPSLLLPKLQPNLKHRNPRIRAKASSCFSRSVPRLGVEGIKAYGIEKLIQIAASQLSDQLPESREAARTLLLELQNIYEKTLNVTPAAVNDEDPETISWEHFCQSKLSPLSAQAVLRVTNLTREGIVLVLRDFRSRMDNVNMAERGNFGSNSMSQEDIEKLPCFDFQAKEKGISSPVDCAICLDNFKFTRFNTRQPSTAECILQLGKFSAAYNASDEGGNWGNFLHDKACEGPFRDYLYAMGIRANETGQLYLNSTQQTNCLTKLNDEENRIDVFSCGIEKLTKTSGRCSDFSVNNVNIKLGDKLRSLIYNCQFLDTADKIGHLCEFCVNSWKDIKDINL</sequence>
<dbReference type="PANTHER" id="PTHR21567">
    <property type="entry name" value="CLASP"/>
    <property type="match status" value="1"/>
</dbReference>
<dbReference type="Gene3D" id="1.25.10.10">
    <property type="entry name" value="Leucine-rich Repeat Variant"/>
    <property type="match status" value="1"/>
</dbReference>
<dbReference type="GO" id="GO:0008017">
    <property type="term" value="F:microtubule binding"/>
    <property type="evidence" value="ECO:0007669"/>
    <property type="project" value="TreeGrafter"/>
</dbReference>
<dbReference type="PANTHER" id="PTHR21567:SF62">
    <property type="entry name" value="ARM REPEAT SUPERFAMILY PROTEIN"/>
    <property type="match status" value="1"/>
</dbReference>
<dbReference type="SUPFAM" id="SSF48371">
    <property type="entry name" value="ARM repeat"/>
    <property type="match status" value="1"/>
</dbReference>
<keyword evidence="3" id="KW-1185">Reference proteome</keyword>
<feature type="domain" description="TOG" evidence="1">
    <location>
        <begin position="78"/>
        <end position="313"/>
    </location>
</feature>
<dbReference type="EMBL" id="JAJAGQ010000013">
    <property type="protein sequence ID" value="KAJ8546325.1"/>
    <property type="molecule type" value="Genomic_DNA"/>
</dbReference>
<name>A0A9Q1M0K0_9SOLA</name>
<accession>A0A9Q1M0K0</accession>
<organism evidence="2 3">
    <name type="scientific">Anisodus acutangulus</name>
    <dbReference type="NCBI Taxonomy" id="402998"/>
    <lineage>
        <taxon>Eukaryota</taxon>
        <taxon>Viridiplantae</taxon>
        <taxon>Streptophyta</taxon>
        <taxon>Embryophyta</taxon>
        <taxon>Tracheophyta</taxon>
        <taxon>Spermatophyta</taxon>
        <taxon>Magnoliopsida</taxon>
        <taxon>eudicotyledons</taxon>
        <taxon>Gunneridae</taxon>
        <taxon>Pentapetalae</taxon>
        <taxon>asterids</taxon>
        <taxon>lamiids</taxon>
        <taxon>Solanales</taxon>
        <taxon>Solanaceae</taxon>
        <taxon>Solanoideae</taxon>
        <taxon>Hyoscyameae</taxon>
        <taxon>Anisodus</taxon>
    </lineage>
</organism>
<dbReference type="InterPro" id="IPR011989">
    <property type="entry name" value="ARM-like"/>
</dbReference>
<proteinExistence type="predicted"/>
<evidence type="ECO:0000259" key="1">
    <source>
        <dbReference type="SMART" id="SM01349"/>
    </source>
</evidence>
<dbReference type="AlphaFoldDB" id="A0A9Q1M0K0"/>
<dbReference type="InterPro" id="IPR034085">
    <property type="entry name" value="TOG"/>
</dbReference>
<dbReference type="Proteomes" id="UP001152561">
    <property type="component" value="Unassembled WGS sequence"/>
</dbReference>
<dbReference type="SMART" id="SM01349">
    <property type="entry name" value="TOG"/>
    <property type="match status" value="1"/>
</dbReference>
<dbReference type="OrthoDB" id="63891at2759"/>